<dbReference type="Proteomes" id="UP001219525">
    <property type="component" value="Unassembled WGS sequence"/>
</dbReference>
<accession>A0AAD6YV57</accession>
<comment type="similarity">
    <text evidence="1">Belongs to the ustYa family.</text>
</comment>
<proteinExistence type="inferred from homology"/>
<comment type="caution">
    <text evidence="3">The sequence shown here is derived from an EMBL/GenBank/DDBJ whole genome shotgun (WGS) entry which is preliminary data.</text>
</comment>
<feature type="transmembrane region" description="Helical" evidence="2">
    <location>
        <begin position="130"/>
        <end position="158"/>
    </location>
</feature>
<keyword evidence="4" id="KW-1185">Reference proteome</keyword>
<dbReference type="Pfam" id="PF11807">
    <property type="entry name" value="UstYa"/>
    <property type="match status" value="1"/>
</dbReference>
<dbReference type="GO" id="GO:0043386">
    <property type="term" value="P:mycotoxin biosynthetic process"/>
    <property type="evidence" value="ECO:0007669"/>
    <property type="project" value="InterPro"/>
</dbReference>
<evidence type="ECO:0000256" key="2">
    <source>
        <dbReference type="SAM" id="Phobius"/>
    </source>
</evidence>
<evidence type="ECO:0000313" key="4">
    <source>
        <dbReference type="Proteomes" id="UP001219525"/>
    </source>
</evidence>
<feature type="transmembrane region" description="Helical" evidence="2">
    <location>
        <begin position="20"/>
        <end position="43"/>
    </location>
</feature>
<dbReference type="EMBL" id="JARJCW010000001">
    <property type="protein sequence ID" value="KAJ7230411.1"/>
    <property type="molecule type" value="Genomic_DNA"/>
</dbReference>
<protein>
    <submittedName>
        <fullName evidence="3">Uncharacterized protein</fullName>
    </submittedName>
</protein>
<feature type="transmembrane region" description="Helical" evidence="2">
    <location>
        <begin position="55"/>
        <end position="79"/>
    </location>
</feature>
<dbReference type="AlphaFoldDB" id="A0AAD6YV57"/>
<keyword evidence="2" id="KW-0812">Transmembrane</keyword>
<name>A0AAD6YV57_9AGAR</name>
<dbReference type="PANTHER" id="PTHR40465:SF1">
    <property type="entry name" value="DUF6534 DOMAIN-CONTAINING PROTEIN"/>
    <property type="match status" value="1"/>
</dbReference>
<feature type="transmembrane region" description="Helical" evidence="2">
    <location>
        <begin position="203"/>
        <end position="225"/>
    </location>
</feature>
<evidence type="ECO:0000256" key="1">
    <source>
        <dbReference type="ARBA" id="ARBA00035112"/>
    </source>
</evidence>
<gene>
    <name evidence="3" type="ORF">GGX14DRAFT_553891</name>
</gene>
<keyword evidence="2" id="KW-0472">Membrane</keyword>
<organism evidence="3 4">
    <name type="scientific">Mycena pura</name>
    <dbReference type="NCBI Taxonomy" id="153505"/>
    <lineage>
        <taxon>Eukaryota</taxon>
        <taxon>Fungi</taxon>
        <taxon>Dikarya</taxon>
        <taxon>Basidiomycota</taxon>
        <taxon>Agaricomycotina</taxon>
        <taxon>Agaricomycetes</taxon>
        <taxon>Agaricomycetidae</taxon>
        <taxon>Agaricales</taxon>
        <taxon>Marasmiineae</taxon>
        <taxon>Mycenaceae</taxon>
        <taxon>Mycena</taxon>
    </lineage>
</organism>
<keyword evidence="2" id="KW-1133">Transmembrane helix</keyword>
<sequence length="470" mass="51045">MIASIAARDGFSLAKPFGPVFWGVILNLIQVLVMFGMSIVQALSYFRTAGKDRALVNLSAVGMIILDIVSPCLIISVFWYDLVLHYGGIEQYAGTNPQIGAECVISQFVAFLAQLYFVSQIYYVKPAGRFGNIVVRAIGVLAFIGFAFGLACATVMLMNPMTPHYNVKFQVTFGVSKGANATGVKATSNLLDALAVLFMNRGAAYWLAPHLILTKLYVNTFFAILNSRTYLREKHRGSTHVSSFAVNTHSSGSTHVGHNIEKNSYVSAGPIRFAPNSVAMTSITKEHSDDARPLRFAALCCLGAALLFALFEGTMNFARRPGRQPPSAVQLYPGTSLVWDLGPLPLVKMVMEDTVTYQLTGARAAAAWAALVPPGNGVLRCLDILRRMYAERDEDSGSASDAGTVELGRLGRHCLNYLRQTLLRRADLRLEPACGPSGSCTVDMWGDMTCKDWRVVYEAVEENARAAGAG</sequence>
<dbReference type="PANTHER" id="PTHR40465">
    <property type="entry name" value="CHROMOSOME 1, WHOLE GENOME SHOTGUN SEQUENCE"/>
    <property type="match status" value="1"/>
</dbReference>
<evidence type="ECO:0000313" key="3">
    <source>
        <dbReference type="EMBL" id="KAJ7230411.1"/>
    </source>
</evidence>
<feature type="transmembrane region" description="Helical" evidence="2">
    <location>
        <begin position="99"/>
        <end position="118"/>
    </location>
</feature>
<reference evidence="3" key="1">
    <citation type="submission" date="2023-03" db="EMBL/GenBank/DDBJ databases">
        <title>Massive genome expansion in bonnet fungi (Mycena s.s.) driven by repeated elements and novel gene families across ecological guilds.</title>
        <authorList>
            <consortium name="Lawrence Berkeley National Laboratory"/>
            <person name="Harder C.B."/>
            <person name="Miyauchi S."/>
            <person name="Viragh M."/>
            <person name="Kuo A."/>
            <person name="Thoen E."/>
            <person name="Andreopoulos B."/>
            <person name="Lu D."/>
            <person name="Skrede I."/>
            <person name="Drula E."/>
            <person name="Henrissat B."/>
            <person name="Morin E."/>
            <person name="Kohler A."/>
            <person name="Barry K."/>
            <person name="LaButti K."/>
            <person name="Morin E."/>
            <person name="Salamov A."/>
            <person name="Lipzen A."/>
            <person name="Mereny Z."/>
            <person name="Hegedus B."/>
            <person name="Baldrian P."/>
            <person name="Stursova M."/>
            <person name="Weitz H."/>
            <person name="Taylor A."/>
            <person name="Grigoriev I.V."/>
            <person name="Nagy L.G."/>
            <person name="Martin F."/>
            <person name="Kauserud H."/>
        </authorList>
    </citation>
    <scope>NUCLEOTIDE SEQUENCE</scope>
    <source>
        <strain evidence="3">9144</strain>
    </source>
</reference>
<feature type="transmembrane region" description="Helical" evidence="2">
    <location>
        <begin position="294"/>
        <end position="311"/>
    </location>
</feature>
<dbReference type="InterPro" id="IPR021765">
    <property type="entry name" value="UstYa-like"/>
</dbReference>